<organism evidence="4">
    <name type="scientific">Brugia pahangi</name>
    <name type="common">Filarial nematode worm</name>
    <dbReference type="NCBI Taxonomy" id="6280"/>
    <lineage>
        <taxon>Eukaryota</taxon>
        <taxon>Metazoa</taxon>
        <taxon>Ecdysozoa</taxon>
        <taxon>Nematoda</taxon>
        <taxon>Chromadorea</taxon>
        <taxon>Rhabditida</taxon>
        <taxon>Spirurina</taxon>
        <taxon>Spiruromorpha</taxon>
        <taxon>Filarioidea</taxon>
        <taxon>Onchocercidae</taxon>
        <taxon>Brugia</taxon>
    </lineage>
</organism>
<sequence length="97" mass="10766">MVCLKLVDQRSSLLSSTTTNRSSSSQCCHDSEVSDTGDVSREMDDEMGWDGMRWKGKEWKDVIAGTSLFSCPSPFVVKGTLRLTITAFTISSYINFV</sequence>
<keyword evidence="3" id="KW-1185">Reference proteome</keyword>
<gene>
    <name evidence="2" type="ORF">BPAG_LOCUS14135</name>
</gene>
<dbReference type="EMBL" id="UZAD01013529">
    <property type="protein sequence ID" value="VDN95320.1"/>
    <property type="molecule type" value="Genomic_DNA"/>
</dbReference>
<evidence type="ECO:0000313" key="3">
    <source>
        <dbReference type="Proteomes" id="UP000278627"/>
    </source>
</evidence>
<evidence type="ECO:0000256" key="1">
    <source>
        <dbReference type="SAM" id="MobiDB-lite"/>
    </source>
</evidence>
<dbReference type="Proteomes" id="UP000278627">
    <property type="component" value="Unassembled WGS sequence"/>
</dbReference>
<evidence type="ECO:0000313" key="4">
    <source>
        <dbReference type="WBParaSite" id="BPAG_0001420701-mRNA-1"/>
    </source>
</evidence>
<evidence type="ECO:0000313" key="2">
    <source>
        <dbReference type="EMBL" id="VDN95320.1"/>
    </source>
</evidence>
<accession>A0A0N4TYV1</accession>
<name>A0A0N4TYV1_BRUPA</name>
<protein>
    <submittedName>
        <fullName evidence="2 4">Uncharacterized protein</fullName>
    </submittedName>
</protein>
<reference evidence="4" key="1">
    <citation type="submission" date="2017-02" db="UniProtKB">
        <authorList>
            <consortium name="WormBaseParasite"/>
        </authorList>
    </citation>
    <scope>IDENTIFICATION</scope>
</reference>
<proteinExistence type="predicted"/>
<feature type="region of interest" description="Disordered" evidence="1">
    <location>
        <begin position="16"/>
        <end position="42"/>
    </location>
</feature>
<dbReference type="WBParaSite" id="BPAG_0001420701-mRNA-1">
    <property type="protein sequence ID" value="BPAG_0001420701-mRNA-1"/>
    <property type="gene ID" value="BPAG_0001420701"/>
</dbReference>
<dbReference type="AlphaFoldDB" id="A0A0N4TYV1"/>
<reference evidence="2 3" key="2">
    <citation type="submission" date="2018-11" db="EMBL/GenBank/DDBJ databases">
        <authorList>
            <consortium name="Pathogen Informatics"/>
        </authorList>
    </citation>
    <scope>NUCLEOTIDE SEQUENCE [LARGE SCALE GENOMIC DNA]</scope>
</reference>
<feature type="compositionally biased region" description="Low complexity" evidence="1">
    <location>
        <begin position="16"/>
        <end position="25"/>
    </location>
</feature>